<gene>
    <name evidence="5" type="ORF">IAA97_04590</name>
</gene>
<evidence type="ECO:0000256" key="1">
    <source>
        <dbReference type="ARBA" id="ARBA00006625"/>
    </source>
</evidence>
<dbReference type="Proteomes" id="UP000823615">
    <property type="component" value="Unassembled WGS sequence"/>
</dbReference>
<reference evidence="5" key="1">
    <citation type="submission" date="2020-10" db="EMBL/GenBank/DDBJ databases">
        <authorList>
            <person name="Gilroy R."/>
        </authorList>
    </citation>
    <scope>NUCLEOTIDE SEQUENCE</scope>
    <source>
        <strain evidence="5">7293</strain>
    </source>
</reference>
<dbReference type="PANTHER" id="PTHR35527">
    <property type="entry name" value="CHOLOYLGLYCINE HYDROLASE"/>
    <property type="match status" value="1"/>
</dbReference>
<dbReference type="InterPro" id="IPR052193">
    <property type="entry name" value="Peptidase_C59"/>
</dbReference>
<feature type="signal peptide" evidence="3">
    <location>
        <begin position="1"/>
        <end position="20"/>
    </location>
</feature>
<feature type="domain" description="Choloylglycine hydrolase/NAAA C-terminal" evidence="4">
    <location>
        <begin position="21"/>
        <end position="329"/>
    </location>
</feature>
<reference evidence="5" key="2">
    <citation type="journal article" date="2021" name="PeerJ">
        <title>Extensive microbial diversity within the chicken gut microbiome revealed by metagenomics and culture.</title>
        <authorList>
            <person name="Gilroy R."/>
            <person name="Ravi A."/>
            <person name="Getino M."/>
            <person name="Pursley I."/>
            <person name="Horton D.L."/>
            <person name="Alikhan N.F."/>
            <person name="Baker D."/>
            <person name="Gharbi K."/>
            <person name="Hall N."/>
            <person name="Watson M."/>
            <person name="Adriaenssens E.M."/>
            <person name="Foster-Nyarko E."/>
            <person name="Jarju S."/>
            <person name="Secka A."/>
            <person name="Antonio M."/>
            <person name="Oren A."/>
            <person name="Chaudhuri R.R."/>
            <person name="La Ragione R."/>
            <person name="Hildebrand F."/>
            <person name="Pallen M.J."/>
        </authorList>
    </citation>
    <scope>NUCLEOTIDE SEQUENCE</scope>
    <source>
        <strain evidence="5">7293</strain>
    </source>
</reference>
<sequence length="355" mass="38487">MKRILAIAALSIAAAASAFGCSGFAWHTEDGCHLLGRTYDMFGDLSGNRITVVAPGYELHASPSGEGGTITMKYGFLGNAIQGAASPIFTDGINEKGLMGTLQNFPGYGHYNTQQMDGNTDLHPAFFVPYMLGTCSSVDEVEEAVKHLNLTDELIFGAHMSVHYIFSDESGEAIIIEPDEDGITVYRDTIGIMTNSPDYNWQVTNLKNYVAVSNVDTPPREILGTTFSAFGNGTGGSFGLPGSYSSPARFVRLAFAKEFAPLGKNELDGITRMFGTFSVVYVPDGMLKESADHEAYERTLCTTAMCAESRTYYFSPAENRRINAYNVNNALAAMAEGETIAFYPIPIDEDVNYVI</sequence>
<comment type="similarity">
    <text evidence="1">Belongs to the peptidase C59 family.</text>
</comment>
<dbReference type="EMBL" id="JADIMT010000055">
    <property type="protein sequence ID" value="MBO8436236.1"/>
    <property type="molecule type" value="Genomic_DNA"/>
</dbReference>
<organism evidence="5 6">
    <name type="scientific">Candidatus Ornithospirochaeta stercoripullorum</name>
    <dbReference type="NCBI Taxonomy" id="2840899"/>
    <lineage>
        <taxon>Bacteria</taxon>
        <taxon>Pseudomonadati</taxon>
        <taxon>Spirochaetota</taxon>
        <taxon>Spirochaetia</taxon>
        <taxon>Spirochaetales</taxon>
        <taxon>Spirochaetaceae</taxon>
        <taxon>Spirochaetaceae incertae sedis</taxon>
        <taxon>Candidatus Ornithospirochaeta</taxon>
    </lineage>
</organism>
<dbReference type="InterPro" id="IPR029055">
    <property type="entry name" value="Ntn_hydrolases_N"/>
</dbReference>
<dbReference type="GO" id="GO:0016787">
    <property type="term" value="F:hydrolase activity"/>
    <property type="evidence" value="ECO:0007669"/>
    <property type="project" value="UniProtKB-KW"/>
</dbReference>
<dbReference type="PROSITE" id="PS51257">
    <property type="entry name" value="PROKAR_LIPOPROTEIN"/>
    <property type="match status" value="1"/>
</dbReference>
<dbReference type="AlphaFoldDB" id="A0A9D9H4N3"/>
<comment type="caution">
    <text evidence="5">The sequence shown here is derived from an EMBL/GenBank/DDBJ whole genome shotgun (WGS) entry which is preliminary data.</text>
</comment>
<name>A0A9D9H4N3_9SPIO</name>
<feature type="chain" id="PRO_5038431254" evidence="3">
    <location>
        <begin position="21"/>
        <end position="355"/>
    </location>
</feature>
<keyword evidence="2 5" id="KW-0378">Hydrolase</keyword>
<evidence type="ECO:0000313" key="5">
    <source>
        <dbReference type="EMBL" id="MBO8436236.1"/>
    </source>
</evidence>
<dbReference type="SUPFAM" id="SSF56235">
    <property type="entry name" value="N-terminal nucleophile aminohydrolases (Ntn hydrolases)"/>
    <property type="match status" value="1"/>
</dbReference>
<dbReference type="Pfam" id="PF02275">
    <property type="entry name" value="CBAH"/>
    <property type="match status" value="1"/>
</dbReference>
<accession>A0A9D9H4N3</accession>
<dbReference type="PANTHER" id="PTHR35527:SF2">
    <property type="entry name" value="HYDROLASE"/>
    <property type="match status" value="1"/>
</dbReference>
<evidence type="ECO:0000256" key="2">
    <source>
        <dbReference type="ARBA" id="ARBA00022801"/>
    </source>
</evidence>
<protein>
    <submittedName>
        <fullName evidence="5">Choloylglycine hydrolase family protein</fullName>
    </submittedName>
</protein>
<dbReference type="InterPro" id="IPR029132">
    <property type="entry name" value="CBAH/NAAA_C"/>
</dbReference>
<evidence type="ECO:0000259" key="4">
    <source>
        <dbReference type="Pfam" id="PF02275"/>
    </source>
</evidence>
<proteinExistence type="inferred from homology"/>
<dbReference type="CDD" id="cd00542">
    <property type="entry name" value="Ntn_PVA"/>
    <property type="match status" value="1"/>
</dbReference>
<keyword evidence="3" id="KW-0732">Signal</keyword>
<dbReference type="Gene3D" id="3.60.60.10">
    <property type="entry name" value="Penicillin V Acylase, Chain A"/>
    <property type="match status" value="1"/>
</dbReference>
<evidence type="ECO:0000256" key="3">
    <source>
        <dbReference type="SAM" id="SignalP"/>
    </source>
</evidence>
<evidence type="ECO:0000313" key="6">
    <source>
        <dbReference type="Proteomes" id="UP000823615"/>
    </source>
</evidence>